<evidence type="ECO:0000313" key="5">
    <source>
        <dbReference type="Proteomes" id="UP001152607"/>
    </source>
</evidence>
<feature type="compositionally biased region" description="Basic and acidic residues" evidence="2">
    <location>
        <begin position="564"/>
        <end position="581"/>
    </location>
</feature>
<dbReference type="Proteomes" id="UP001152607">
    <property type="component" value="Unassembled WGS sequence"/>
</dbReference>
<dbReference type="InterPro" id="IPR051061">
    <property type="entry name" value="Zinc_finger_trans_reg"/>
</dbReference>
<dbReference type="GO" id="GO:0008270">
    <property type="term" value="F:zinc ion binding"/>
    <property type="evidence" value="ECO:0007669"/>
    <property type="project" value="UniProtKB-KW"/>
</dbReference>
<proteinExistence type="predicted"/>
<feature type="region of interest" description="Disordered" evidence="2">
    <location>
        <begin position="564"/>
        <end position="591"/>
    </location>
</feature>
<keyword evidence="1" id="KW-0863">Zinc-finger</keyword>
<evidence type="ECO:0000259" key="3">
    <source>
        <dbReference type="PROSITE" id="PS50157"/>
    </source>
</evidence>
<feature type="compositionally biased region" description="Basic and acidic residues" evidence="2">
    <location>
        <begin position="412"/>
        <end position="423"/>
    </location>
</feature>
<accession>A0A9W4UA07</accession>
<feature type="compositionally biased region" description="Low complexity" evidence="2">
    <location>
        <begin position="61"/>
        <end position="71"/>
    </location>
</feature>
<dbReference type="GO" id="GO:0006357">
    <property type="term" value="P:regulation of transcription by RNA polymerase II"/>
    <property type="evidence" value="ECO:0007669"/>
    <property type="project" value="TreeGrafter"/>
</dbReference>
<reference evidence="4" key="1">
    <citation type="submission" date="2023-01" db="EMBL/GenBank/DDBJ databases">
        <authorList>
            <person name="Van Ghelder C."/>
            <person name="Rancurel C."/>
        </authorList>
    </citation>
    <scope>NUCLEOTIDE SEQUENCE</scope>
    <source>
        <strain evidence="4">CNCM I-4278</strain>
    </source>
</reference>
<organism evidence="4 5">
    <name type="scientific">Periconia digitata</name>
    <dbReference type="NCBI Taxonomy" id="1303443"/>
    <lineage>
        <taxon>Eukaryota</taxon>
        <taxon>Fungi</taxon>
        <taxon>Dikarya</taxon>
        <taxon>Ascomycota</taxon>
        <taxon>Pezizomycotina</taxon>
        <taxon>Dothideomycetes</taxon>
        <taxon>Pleosporomycetidae</taxon>
        <taxon>Pleosporales</taxon>
        <taxon>Massarineae</taxon>
        <taxon>Periconiaceae</taxon>
        <taxon>Periconia</taxon>
    </lineage>
</organism>
<name>A0A9W4UA07_9PLEO</name>
<dbReference type="PANTHER" id="PTHR46179:SF19">
    <property type="entry name" value="C2H2 FINGER DOMAIN TRANSCRIPTION FACTOR (EUROFUNG)-RELATED"/>
    <property type="match status" value="1"/>
</dbReference>
<feature type="compositionally biased region" description="Acidic residues" evidence="2">
    <location>
        <begin position="777"/>
        <end position="798"/>
    </location>
</feature>
<feature type="compositionally biased region" description="Low complexity" evidence="2">
    <location>
        <begin position="25"/>
        <end position="53"/>
    </location>
</feature>
<feature type="region of interest" description="Disordered" evidence="2">
    <location>
        <begin position="1"/>
        <end position="83"/>
    </location>
</feature>
<keyword evidence="5" id="KW-1185">Reference proteome</keyword>
<feature type="region of interest" description="Disordered" evidence="2">
    <location>
        <begin position="775"/>
        <end position="803"/>
    </location>
</feature>
<evidence type="ECO:0000256" key="2">
    <source>
        <dbReference type="SAM" id="MobiDB-lite"/>
    </source>
</evidence>
<dbReference type="AlphaFoldDB" id="A0A9W4UA07"/>
<dbReference type="InterPro" id="IPR013087">
    <property type="entry name" value="Znf_C2H2_type"/>
</dbReference>
<sequence>MSQPNPTYDSPFDYTLGTHHNLFDSHSSQVHSPSYQQHQHQQQWSQQSESRPAGPAPSPSPSQQTPVSASSTNPLKPHGMSMPASFHLKDHIEHNNSLLAVPQLGRTTPGSIDPSYSAVFGGIHDPPWSAVRLRNNSFPNGTSLFSHPDPNYTTYRDGPPSDLGSGAPRSDSGYQTQYAPSVTIEPERPGQDISPQISIGMGNMTVASSISEPTEVIPMSSDQASQWSGRSGSVGKSTFFCSVCKEVSKCPSDYKKHRLKHDKPHVCNVHGCRRAAIGRGFTTKNDLDRHKKSVHRVGVEKGSYQCASEHCRNKGKIWPRLDNFKQHIHRMHKDEDEHDLVTRSAYRESYAPNGESFSVAPLDTALAGIGTDKQFSGKDLDDPTSGMSLTPDQKSSRWNSFDATARDFALDVDRANDDPHETVSAKASRRARLEPSHGKSRASRSYSGNGARRRQDSLRMLADVAGITGSRSQLSSAPQTKAEQQRQVLQQLSKTISDDLPSGSYMEHADLEKVVLKVLRDATGQSSKESLLENSNHSDSPSISEIQDNSIVITEAEMLKASRDISDLIKKSRRPRPDSSSRRSSKASPPHRFPCDRCDITVSRLCDLKKHTKRHTKPYGCTYPKCFKRFGAKSDWKRHENSQHYQQEVYLCHYPSTVPSLTPSTEPFTPCNELYYHSNQFRAHLEEEHKISDPQKLERDLRERRIGMGNQRRFWCGFCKTIVPLREKRNAAWDERFDHIDNHFSKKEQRIEDWTCLEAGKAKGELQRQLYERSLDDDGDGDADDDGDGEDLDAEGVPDDSPPAFLTFETPLADVLPVTEPFQVSVAGDVSYLDANAPGFGAQSFLSSSRKRQVSMEEHMPSPIPKRRKGELDLYCCSCESAPWSLHTSVNCVRGNHHLCNRCTAVIADVDGSLMMGCP</sequence>
<feature type="region of interest" description="Disordered" evidence="2">
    <location>
        <begin position="141"/>
        <end position="195"/>
    </location>
</feature>
<keyword evidence="1" id="KW-0479">Metal-binding</keyword>
<feature type="domain" description="C2H2-type" evidence="3">
    <location>
        <begin position="619"/>
        <end position="649"/>
    </location>
</feature>
<dbReference type="PANTHER" id="PTHR46179">
    <property type="entry name" value="ZINC FINGER PROTEIN"/>
    <property type="match status" value="1"/>
</dbReference>
<protein>
    <recommendedName>
        <fullName evidence="3">C2H2-type domain-containing protein</fullName>
    </recommendedName>
</protein>
<evidence type="ECO:0000256" key="1">
    <source>
        <dbReference type="PROSITE-ProRule" id="PRU00042"/>
    </source>
</evidence>
<dbReference type="PROSITE" id="PS00028">
    <property type="entry name" value="ZINC_FINGER_C2H2_1"/>
    <property type="match status" value="2"/>
</dbReference>
<gene>
    <name evidence="4" type="ORF">PDIGIT_LOCUS5134</name>
</gene>
<dbReference type="PROSITE" id="PS50157">
    <property type="entry name" value="ZINC_FINGER_C2H2_2"/>
    <property type="match status" value="2"/>
</dbReference>
<feature type="region of interest" description="Disordered" evidence="2">
    <location>
        <begin position="372"/>
        <end position="400"/>
    </location>
</feature>
<feature type="domain" description="C2H2-type" evidence="3">
    <location>
        <begin position="593"/>
        <end position="620"/>
    </location>
</feature>
<feature type="region of interest" description="Disordered" evidence="2">
    <location>
        <begin position="412"/>
        <end position="455"/>
    </location>
</feature>
<keyword evidence="1" id="KW-0862">Zinc</keyword>
<feature type="region of interest" description="Disordered" evidence="2">
    <location>
        <begin position="470"/>
        <end position="489"/>
    </location>
</feature>
<dbReference type="Gene3D" id="3.30.160.60">
    <property type="entry name" value="Classic Zinc Finger"/>
    <property type="match status" value="2"/>
</dbReference>
<comment type="caution">
    <text evidence="4">The sequence shown here is derived from an EMBL/GenBank/DDBJ whole genome shotgun (WGS) entry which is preliminary data.</text>
</comment>
<evidence type="ECO:0000313" key="4">
    <source>
        <dbReference type="EMBL" id="CAI6332104.1"/>
    </source>
</evidence>
<dbReference type="GO" id="GO:0005634">
    <property type="term" value="C:nucleus"/>
    <property type="evidence" value="ECO:0007669"/>
    <property type="project" value="TreeGrafter"/>
</dbReference>
<dbReference type="SMART" id="SM00355">
    <property type="entry name" value="ZnF_C2H2"/>
    <property type="match status" value="5"/>
</dbReference>
<dbReference type="EMBL" id="CAOQHR010000003">
    <property type="protein sequence ID" value="CAI6332104.1"/>
    <property type="molecule type" value="Genomic_DNA"/>
</dbReference>
<feature type="compositionally biased region" description="Polar residues" evidence="2">
    <location>
        <begin position="385"/>
        <end position="400"/>
    </location>
</feature>
<dbReference type="OrthoDB" id="6077919at2759"/>
<feature type="region of interest" description="Disordered" evidence="2">
    <location>
        <begin position="526"/>
        <end position="547"/>
    </location>
</feature>